<comment type="caution">
    <text evidence="5">The sequence shown here is derived from an EMBL/GenBank/DDBJ whole genome shotgun (WGS) entry which is preliminary data.</text>
</comment>
<dbReference type="PANTHER" id="PTHR32089:SF112">
    <property type="entry name" value="LYSOZYME-LIKE PROTEIN-RELATED"/>
    <property type="match status" value="1"/>
</dbReference>
<evidence type="ECO:0000313" key="6">
    <source>
        <dbReference type="Proteomes" id="UP000292136"/>
    </source>
</evidence>
<dbReference type="Gene3D" id="1.20.120.30">
    <property type="entry name" value="Aspartate receptor, ligand-binding domain"/>
    <property type="match status" value="1"/>
</dbReference>
<dbReference type="SMART" id="SM00283">
    <property type="entry name" value="MA"/>
    <property type="match status" value="1"/>
</dbReference>
<evidence type="ECO:0000256" key="1">
    <source>
        <dbReference type="ARBA" id="ARBA00023224"/>
    </source>
</evidence>
<dbReference type="PANTHER" id="PTHR32089">
    <property type="entry name" value="METHYL-ACCEPTING CHEMOTAXIS PROTEIN MCPB"/>
    <property type="match status" value="1"/>
</dbReference>
<keyword evidence="3" id="KW-0175">Coiled coil</keyword>
<keyword evidence="1 2" id="KW-0807">Transducer</keyword>
<organism evidence="5 6">
    <name type="scientific">Azospira oryzae</name>
    <dbReference type="NCBI Taxonomy" id="146939"/>
    <lineage>
        <taxon>Bacteria</taxon>
        <taxon>Pseudomonadati</taxon>
        <taxon>Pseudomonadota</taxon>
        <taxon>Betaproteobacteria</taxon>
        <taxon>Rhodocyclales</taxon>
        <taxon>Rhodocyclaceae</taxon>
        <taxon>Azospira</taxon>
    </lineage>
</organism>
<dbReference type="Gene3D" id="6.10.250.3200">
    <property type="match status" value="1"/>
</dbReference>
<keyword evidence="6" id="KW-1185">Reference proteome</keyword>
<proteinExistence type="predicted"/>
<evidence type="ECO:0000259" key="4">
    <source>
        <dbReference type="PROSITE" id="PS50111"/>
    </source>
</evidence>
<dbReference type="EMBL" id="SHKM01000003">
    <property type="protein sequence ID" value="RZT75835.1"/>
    <property type="molecule type" value="Genomic_DNA"/>
</dbReference>
<gene>
    <name evidence="5" type="ORF">EV678_3022</name>
</gene>
<feature type="coiled-coil region" evidence="3">
    <location>
        <begin position="12"/>
        <end position="53"/>
    </location>
</feature>
<dbReference type="SUPFAM" id="SSF58104">
    <property type="entry name" value="Methyl-accepting chemotaxis protein (MCP) signaling domain"/>
    <property type="match status" value="1"/>
</dbReference>
<protein>
    <submittedName>
        <fullName evidence="5">Chemoreceptor zinc-binding protein</fullName>
    </submittedName>
</protein>
<evidence type="ECO:0000256" key="2">
    <source>
        <dbReference type="PROSITE-ProRule" id="PRU00284"/>
    </source>
</evidence>
<name>A0ABY0IKY6_9RHOO</name>
<dbReference type="RefSeq" id="WP_014236569.1">
    <property type="nucleotide sequence ID" value="NZ_SHKM01000003.1"/>
</dbReference>
<dbReference type="Proteomes" id="UP000292136">
    <property type="component" value="Unassembled WGS sequence"/>
</dbReference>
<evidence type="ECO:0000313" key="5">
    <source>
        <dbReference type="EMBL" id="RZT75835.1"/>
    </source>
</evidence>
<dbReference type="Pfam" id="PF00015">
    <property type="entry name" value="MCPsignal"/>
    <property type="match status" value="1"/>
</dbReference>
<dbReference type="InterPro" id="IPR025991">
    <property type="entry name" value="Chemoreceptor_zinc-bind_dom"/>
</dbReference>
<dbReference type="PROSITE" id="PS50111">
    <property type="entry name" value="CHEMOTAXIS_TRANSDUC_2"/>
    <property type="match status" value="1"/>
</dbReference>
<reference evidence="5 6" key="1">
    <citation type="submission" date="2019-02" db="EMBL/GenBank/DDBJ databases">
        <title>Genomic Encyclopedia of Type Strains, Phase IV (KMG-IV): sequencing the most valuable type-strain genomes for metagenomic binning, comparative biology and taxonomic classification.</title>
        <authorList>
            <person name="Goeker M."/>
        </authorList>
    </citation>
    <scope>NUCLEOTIDE SEQUENCE [LARGE SCALE GENOMIC DNA]</scope>
    <source>
        <strain evidence="5 6">DSM 21223</strain>
    </source>
</reference>
<dbReference type="Pfam" id="PF13682">
    <property type="entry name" value="CZB"/>
    <property type="match status" value="1"/>
</dbReference>
<dbReference type="InterPro" id="IPR004089">
    <property type="entry name" value="MCPsignal_dom"/>
</dbReference>
<sequence length="376" mass="40800">MSVALFGNNQRQRELEAALAALQNENASLRSQVANLENEQQTLEQKCHAAETVARGWEKLLHNLDRFGSSLAKSQGTMAAMAHSLKTEKEEAVTAGRITTDSQAQMHGISANLSQLALQSQTTMGQVEGLNASTEKIGSILNLIKEIADQTNLLALNAAIEAARAGEAGRGFAVVADEVRKLAERTATATNEISGLVSAIRHDTVSAHASISSLAKEADHSSHEGKQATENLDNIIGLSRHIETAVAVAALRSFTELAKMDHLVFKFEVYKVFMGASQKRPEDFAVHTSCRLGKWYYEGEGRECFSLLDGYRALEAPHINVHKSGKEALERLRLGDFDGGVALLEHMEAASEEVLDCLERMAQAGEQSPDVLCLEH</sequence>
<evidence type="ECO:0000256" key="3">
    <source>
        <dbReference type="SAM" id="Coils"/>
    </source>
</evidence>
<feature type="domain" description="Methyl-accepting transducer" evidence="4">
    <location>
        <begin position="35"/>
        <end position="256"/>
    </location>
</feature>
<accession>A0ABY0IKY6</accession>